<dbReference type="GO" id="GO:0003887">
    <property type="term" value="F:DNA-directed DNA polymerase activity"/>
    <property type="evidence" value="ECO:0007669"/>
    <property type="project" value="UniProtKB-KW"/>
</dbReference>
<dbReference type="InterPro" id="IPR004805">
    <property type="entry name" value="DnaE2/DnaE/PolC"/>
</dbReference>
<gene>
    <name evidence="8" type="ORF">UFOVP238_22</name>
</gene>
<dbReference type="GO" id="GO:0008408">
    <property type="term" value="F:3'-5' exonuclease activity"/>
    <property type="evidence" value="ECO:0007669"/>
    <property type="project" value="InterPro"/>
</dbReference>
<dbReference type="InterPro" id="IPR016195">
    <property type="entry name" value="Pol/histidinol_Pase-like"/>
</dbReference>
<evidence type="ECO:0000256" key="6">
    <source>
        <dbReference type="ARBA" id="ARBA00049244"/>
    </source>
</evidence>
<dbReference type="InterPro" id="IPR004013">
    <property type="entry name" value="PHP_dom"/>
</dbReference>
<dbReference type="EC" id="2.7.7.7" evidence="1"/>
<comment type="catalytic activity">
    <reaction evidence="6">
        <text>DNA(n) + a 2'-deoxyribonucleoside 5'-triphosphate = DNA(n+1) + diphosphate</text>
        <dbReference type="Rhea" id="RHEA:22508"/>
        <dbReference type="Rhea" id="RHEA-COMP:17339"/>
        <dbReference type="Rhea" id="RHEA-COMP:17340"/>
        <dbReference type="ChEBI" id="CHEBI:33019"/>
        <dbReference type="ChEBI" id="CHEBI:61560"/>
        <dbReference type="ChEBI" id="CHEBI:173112"/>
        <dbReference type="EC" id="2.7.7.7"/>
    </reaction>
</comment>
<dbReference type="Gene3D" id="3.20.20.140">
    <property type="entry name" value="Metal-dependent hydrolases"/>
    <property type="match status" value="1"/>
</dbReference>
<dbReference type="Pfam" id="PF02811">
    <property type="entry name" value="PHP"/>
    <property type="match status" value="1"/>
</dbReference>
<dbReference type="SMART" id="SM00481">
    <property type="entry name" value="POLIIIAc"/>
    <property type="match status" value="1"/>
</dbReference>
<dbReference type="PANTHER" id="PTHR32294:SF0">
    <property type="entry name" value="DNA POLYMERASE III SUBUNIT ALPHA"/>
    <property type="match status" value="1"/>
</dbReference>
<keyword evidence="3" id="KW-0548">Nucleotidyltransferase</keyword>
<reference evidence="8" key="1">
    <citation type="submission" date="2020-05" db="EMBL/GenBank/DDBJ databases">
        <authorList>
            <person name="Chiriac C."/>
            <person name="Salcher M."/>
            <person name="Ghai R."/>
            <person name="Kavagutti S V."/>
        </authorList>
    </citation>
    <scope>NUCLEOTIDE SEQUENCE</scope>
</reference>
<dbReference type="Gene3D" id="1.10.150.870">
    <property type="match status" value="1"/>
</dbReference>
<proteinExistence type="predicted"/>
<dbReference type="Pfam" id="PF17657">
    <property type="entry name" value="DNA_pol3_finger"/>
    <property type="match status" value="1"/>
</dbReference>
<evidence type="ECO:0000256" key="2">
    <source>
        <dbReference type="ARBA" id="ARBA00022679"/>
    </source>
</evidence>
<evidence type="ECO:0000256" key="5">
    <source>
        <dbReference type="ARBA" id="ARBA00022932"/>
    </source>
</evidence>
<dbReference type="EMBL" id="LR798283">
    <property type="protein sequence ID" value="CAB5220311.1"/>
    <property type="molecule type" value="Genomic_DNA"/>
</dbReference>
<dbReference type="InterPro" id="IPR040982">
    <property type="entry name" value="DNA_pol3_finger"/>
</dbReference>
<keyword evidence="2" id="KW-0808">Transferase</keyword>
<evidence type="ECO:0000256" key="1">
    <source>
        <dbReference type="ARBA" id="ARBA00012417"/>
    </source>
</evidence>
<dbReference type="PANTHER" id="PTHR32294">
    <property type="entry name" value="DNA POLYMERASE III SUBUNIT ALPHA"/>
    <property type="match status" value="1"/>
</dbReference>
<evidence type="ECO:0000259" key="7">
    <source>
        <dbReference type="SMART" id="SM00481"/>
    </source>
</evidence>
<protein>
    <recommendedName>
        <fullName evidence="1">DNA-directed DNA polymerase</fullName>
        <ecNumber evidence="1">2.7.7.7</ecNumber>
    </recommendedName>
</protein>
<dbReference type="SUPFAM" id="SSF89550">
    <property type="entry name" value="PHP domain-like"/>
    <property type="match status" value="1"/>
</dbReference>
<organism evidence="8">
    <name type="scientific">uncultured Caudovirales phage</name>
    <dbReference type="NCBI Taxonomy" id="2100421"/>
    <lineage>
        <taxon>Viruses</taxon>
        <taxon>Duplodnaviria</taxon>
        <taxon>Heunggongvirae</taxon>
        <taxon>Uroviricota</taxon>
        <taxon>Caudoviricetes</taxon>
        <taxon>Peduoviridae</taxon>
        <taxon>Maltschvirus</taxon>
        <taxon>Maltschvirus maltsch</taxon>
    </lineage>
</organism>
<dbReference type="Pfam" id="PF07733">
    <property type="entry name" value="DNA_pol3_alpha"/>
    <property type="match status" value="1"/>
</dbReference>
<dbReference type="GO" id="GO:0006260">
    <property type="term" value="P:DNA replication"/>
    <property type="evidence" value="ECO:0007669"/>
    <property type="project" value="UniProtKB-KW"/>
</dbReference>
<evidence type="ECO:0000256" key="4">
    <source>
        <dbReference type="ARBA" id="ARBA00022705"/>
    </source>
</evidence>
<evidence type="ECO:0000313" key="8">
    <source>
        <dbReference type="EMBL" id="CAB5220311.1"/>
    </source>
</evidence>
<sequence length="883" mass="98836">MADFFHVHAHSHFSWKDGMPEVTEMVATVHRHGQPALALTDHGVMSGSIRLYKECRKQDIVPFPGEEFYIVTNVDDPDTRNNRYHVGLIALNYDGYRKLVHLSSRSHLRERYHRKPLIDISDLADLQLGYDVALTTGCYFGMPIQALVKRGESAALNVLKAYAGVAPLTFVEIQNHYTDHGNGVTDAHIAHQMKALADEAGLPVIVAQDSHYCDLGDKPVHNLMKQITMFGSDPNDVTFPGDSYHLAGTGWVKDHFKHDKVLRNIWNDSLQSCELLLNSNKLSLPELDTYSFRVPEVNFKKSPDDDLKTRCSSAMFSASMTGKKYEERLLHELRIISDVGFADYFLLVAKITDWCRENQIMVRARGSATGSLVCYLLNITDVDPVRWNLVFERFLTRDRSKPPDIDLDIEDTRRSEVVDWLRTEHDIAQIGTYFTLGYDESSDRGSVVDDYVRMMKRVSGRYNGNYMSDISEDHQQLLKSLASMNVKRSAGSHAAGFVIGTNEVPVSAYLPTMLIPSSGSVVTQPPMDDVEDAGYVKVDLLGIRTLSTLRMCLEHIGRDPADGIDWIPDDDPQTMKSLRTGRESAAIFQLEGGSASRGCREMSVKKTADIVALMALYRPAALDSGYTDRWLSNRRKPSGVTYAHPIIKKHLAETYGVSLYQEQVLGIMRDMGMDAVDLNAILSALKVKHGKAGHSQASDDAFSEQQSKFNSVCAENGLDQDASDEVWELIEGFSAYGFNRAHATSYGVLAYRMAYLKTHHPLEYMAAALYTTVGNADTQRLYVKEARRLGITVRPVNVNRSLQNWTIDGNTLRRGLMSIKGIGERVADEIAEHSPYADIEDMIHRTSARTVTGGKLWKKEQTLTGVMEKLRESGSLESLGVNR</sequence>
<dbReference type="Pfam" id="PF14579">
    <property type="entry name" value="HHH_6"/>
    <property type="match status" value="1"/>
</dbReference>
<keyword evidence="4" id="KW-0235">DNA replication</keyword>
<dbReference type="InterPro" id="IPR003141">
    <property type="entry name" value="Pol/His_phosphatase_N"/>
</dbReference>
<evidence type="ECO:0000256" key="3">
    <source>
        <dbReference type="ARBA" id="ARBA00022695"/>
    </source>
</evidence>
<name>A0A6J7WQI3_9CAUD</name>
<dbReference type="InterPro" id="IPR011708">
    <property type="entry name" value="DNA_pol3_alpha_NTPase_dom"/>
</dbReference>
<feature type="domain" description="Polymerase/histidinol phosphatase N-terminal" evidence="7">
    <location>
        <begin position="5"/>
        <end position="72"/>
    </location>
</feature>
<keyword evidence="5" id="KW-0239">DNA-directed DNA polymerase</keyword>
<dbReference type="NCBIfam" id="TIGR00594">
    <property type="entry name" value="polc"/>
    <property type="match status" value="1"/>
</dbReference>
<dbReference type="InterPro" id="IPR029460">
    <property type="entry name" value="DNAPol_HHH"/>
</dbReference>
<accession>A0A6J7WQI3</accession>